<dbReference type="STRING" id="1121416.SAMN02745220_02207"/>
<sequence>MALKEDICRKIEEIIPEAGRCGTDFSVEYDNRNHAWVVDLHQGRSHLKTFVEDTEAENCLTGDRCIPLGLQIGQLKRNIDLYRTS</sequence>
<protein>
    <submittedName>
        <fullName evidence="1">Uncharacterized protein</fullName>
    </submittedName>
</protein>
<dbReference type="RefSeq" id="WP_073613503.1">
    <property type="nucleotide sequence ID" value="NZ_FRFE01000009.1"/>
</dbReference>
<accession>A0A1M7Y6K1</accession>
<dbReference type="OrthoDB" id="5432324at2"/>
<dbReference type="Proteomes" id="UP000184603">
    <property type="component" value="Unassembled WGS sequence"/>
</dbReference>
<evidence type="ECO:0000313" key="1">
    <source>
        <dbReference type="EMBL" id="SHO48230.1"/>
    </source>
</evidence>
<dbReference type="AlphaFoldDB" id="A0A1M7Y6K1"/>
<dbReference type="EMBL" id="FRFE01000009">
    <property type="protein sequence ID" value="SHO48230.1"/>
    <property type="molecule type" value="Genomic_DNA"/>
</dbReference>
<gene>
    <name evidence="1" type="ORF">SAMN02745220_02207</name>
</gene>
<organism evidence="1 2">
    <name type="scientific">Desulfopila aestuarii DSM 18488</name>
    <dbReference type="NCBI Taxonomy" id="1121416"/>
    <lineage>
        <taxon>Bacteria</taxon>
        <taxon>Pseudomonadati</taxon>
        <taxon>Thermodesulfobacteriota</taxon>
        <taxon>Desulfobulbia</taxon>
        <taxon>Desulfobulbales</taxon>
        <taxon>Desulfocapsaceae</taxon>
        <taxon>Desulfopila</taxon>
    </lineage>
</organism>
<name>A0A1M7Y6K1_9BACT</name>
<keyword evidence="2" id="KW-1185">Reference proteome</keyword>
<proteinExistence type="predicted"/>
<evidence type="ECO:0000313" key="2">
    <source>
        <dbReference type="Proteomes" id="UP000184603"/>
    </source>
</evidence>
<reference evidence="1 2" key="1">
    <citation type="submission" date="2016-12" db="EMBL/GenBank/DDBJ databases">
        <authorList>
            <person name="Song W.-J."/>
            <person name="Kurnit D.M."/>
        </authorList>
    </citation>
    <scope>NUCLEOTIDE SEQUENCE [LARGE SCALE GENOMIC DNA]</scope>
    <source>
        <strain evidence="1 2">DSM 18488</strain>
    </source>
</reference>